<feature type="compositionally biased region" description="Basic residues" evidence="1">
    <location>
        <begin position="26"/>
        <end position="38"/>
    </location>
</feature>
<sequence>MRKTVPSHVLAALSPNAADVEGAKTKPSRRKRAVKSKVHSSPAFDTAFDRLARALQPALDDIDAAWA</sequence>
<proteinExistence type="predicted"/>
<gene>
    <name evidence="2" type="ORF">LZC95_16580</name>
</gene>
<evidence type="ECO:0000313" key="3">
    <source>
        <dbReference type="Proteomes" id="UP001379533"/>
    </source>
</evidence>
<keyword evidence="3" id="KW-1185">Reference proteome</keyword>
<name>A0ABZ2KIQ6_9BACT</name>
<organism evidence="2 3">
    <name type="scientific">Pendulispora brunnea</name>
    <dbReference type="NCBI Taxonomy" id="2905690"/>
    <lineage>
        <taxon>Bacteria</taxon>
        <taxon>Pseudomonadati</taxon>
        <taxon>Myxococcota</taxon>
        <taxon>Myxococcia</taxon>
        <taxon>Myxococcales</taxon>
        <taxon>Sorangiineae</taxon>
        <taxon>Pendulisporaceae</taxon>
        <taxon>Pendulispora</taxon>
    </lineage>
</organism>
<evidence type="ECO:0000313" key="2">
    <source>
        <dbReference type="EMBL" id="WXA98441.1"/>
    </source>
</evidence>
<dbReference type="Proteomes" id="UP001379533">
    <property type="component" value="Chromosome"/>
</dbReference>
<dbReference type="RefSeq" id="WP_394849055.1">
    <property type="nucleotide sequence ID" value="NZ_CP089982.1"/>
</dbReference>
<reference evidence="2 3" key="1">
    <citation type="submission" date="2021-12" db="EMBL/GenBank/DDBJ databases">
        <title>Discovery of the Pendulisporaceae a myxobacterial family with distinct sporulation behavior and unique specialized metabolism.</title>
        <authorList>
            <person name="Garcia R."/>
            <person name="Popoff A."/>
            <person name="Bader C.D."/>
            <person name="Loehr J."/>
            <person name="Walesch S."/>
            <person name="Walt C."/>
            <person name="Boldt J."/>
            <person name="Bunk B."/>
            <person name="Haeckl F.J.F.P.J."/>
            <person name="Gunesch A.P."/>
            <person name="Birkelbach J."/>
            <person name="Nuebel U."/>
            <person name="Pietschmann T."/>
            <person name="Bach T."/>
            <person name="Mueller R."/>
        </authorList>
    </citation>
    <scope>NUCLEOTIDE SEQUENCE [LARGE SCALE GENOMIC DNA]</scope>
    <source>
        <strain evidence="2 3">MSr12523</strain>
    </source>
</reference>
<accession>A0ABZ2KIQ6</accession>
<evidence type="ECO:0000256" key="1">
    <source>
        <dbReference type="SAM" id="MobiDB-lite"/>
    </source>
</evidence>
<feature type="region of interest" description="Disordered" evidence="1">
    <location>
        <begin position="16"/>
        <end position="38"/>
    </location>
</feature>
<dbReference type="EMBL" id="CP089982">
    <property type="protein sequence ID" value="WXA98441.1"/>
    <property type="molecule type" value="Genomic_DNA"/>
</dbReference>
<protein>
    <submittedName>
        <fullName evidence="2">Uncharacterized protein</fullName>
    </submittedName>
</protein>